<gene>
    <name evidence="3" type="ORF">DFH08DRAFT_859126</name>
</gene>
<evidence type="ECO:0000256" key="2">
    <source>
        <dbReference type="SAM" id="Phobius"/>
    </source>
</evidence>
<keyword evidence="2" id="KW-0812">Transmembrane</keyword>
<protein>
    <submittedName>
        <fullName evidence="3">Uncharacterized protein</fullName>
    </submittedName>
</protein>
<feature type="transmembrane region" description="Helical" evidence="2">
    <location>
        <begin position="172"/>
        <end position="193"/>
    </location>
</feature>
<evidence type="ECO:0000256" key="1">
    <source>
        <dbReference type="SAM" id="MobiDB-lite"/>
    </source>
</evidence>
<feature type="transmembrane region" description="Helical" evidence="2">
    <location>
        <begin position="12"/>
        <end position="38"/>
    </location>
</feature>
<feature type="transmembrane region" description="Helical" evidence="2">
    <location>
        <begin position="243"/>
        <end position="266"/>
    </location>
</feature>
<feature type="transmembrane region" description="Helical" evidence="2">
    <location>
        <begin position="130"/>
        <end position="152"/>
    </location>
</feature>
<accession>A0AAD7A999</accession>
<evidence type="ECO:0000313" key="4">
    <source>
        <dbReference type="Proteomes" id="UP001218218"/>
    </source>
</evidence>
<comment type="caution">
    <text evidence="3">The sequence shown here is derived from an EMBL/GenBank/DDBJ whole genome shotgun (WGS) entry which is preliminary data.</text>
</comment>
<reference evidence="3" key="1">
    <citation type="submission" date="2023-03" db="EMBL/GenBank/DDBJ databases">
        <title>Massive genome expansion in bonnet fungi (Mycena s.s.) driven by repeated elements and novel gene families across ecological guilds.</title>
        <authorList>
            <consortium name="Lawrence Berkeley National Laboratory"/>
            <person name="Harder C.B."/>
            <person name="Miyauchi S."/>
            <person name="Viragh M."/>
            <person name="Kuo A."/>
            <person name="Thoen E."/>
            <person name="Andreopoulos B."/>
            <person name="Lu D."/>
            <person name="Skrede I."/>
            <person name="Drula E."/>
            <person name="Henrissat B."/>
            <person name="Morin E."/>
            <person name="Kohler A."/>
            <person name="Barry K."/>
            <person name="LaButti K."/>
            <person name="Morin E."/>
            <person name="Salamov A."/>
            <person name="Lipzen A."/>
            <person name="Mereny Z."/>
            <person name="Hegedus B."/>
            <person name="Baldrian P."/>
            <person name="Stursova M."/>
            <person name="Weitz H."/>
            <person name="Taylor A."/>
            <person name="Grigoriev I.V."/>
            <person name="Nagy L.G."/>
            <person name="Martin F."/>
            <person name="Kauserud H."/>
        </authorList>
    </citation>
    <scope>NUCLEOTIDE SEQUENCE</scope>
    <source>
        <strain evidence="3">CBHHK002</strain>
    </source>
</reference>
<organism evidence="3 4">
    <name type="scientific">Mycena albidolilacea</name>
    <dbReference type="NCBI Taxonomy" id="1033008"/>
    <lineage>
        <taxon>Eukaryota</taxon>
        <taxon>Fungi</taxon>
        <taxon>Dikarya</taxon>
        <taxon>Basidiomycota</taxon>
        <taxon>Agaricomycotina</taxon>
        <taxon>Agaricomycetes</taxon>
        <taxon>Agaricomycetidae</taxon>
        <taxon>Agaricales</taxon>
        <taxon>Marasmiineae</taxon>
        <taxon>Mycenaceae</taxon>
        <taxon>Mycena</taxon>
    </lineage>
</organism>
<feature type="region of interest" description="Disordered" evidence="1">
    <location>
        <begin position="308"/>
        <end position="339"/>
    </location>
</feature>
<keyword evidence="2" id="KW-0472">Membrane</keyword>
<dbReference type="Proteomes" id="UP001218218">
    <property type="component" value="Unassembled WGS sequence"/>
</dbReference>
<keyword evidence="2" id="KW-1133">Transmembrane helix</keyword>
<feature type="compositionally biased region" description="Polar residues" evidence="1">
    <location>
        <begin position="330"/>
        <end position="339"/>
    </location>
</feature>
<proteinExistence type="predicted"/>
<feature type="transmembrane region" description="Helical" evidence="2">
    <location>
        <begin position="50"/>
        <end position="71"/>
    </location>
</feature>
<feature type="transmembrane region" description="Helical" evidence="2">
    <location>
        <begin position="214"/>
        <end position="237"/>
    </location>
</feature>
<dbReference type="AlphaFoldDB" id="A0AAD7A999"/>
<name>A0AAD7A999_9AGAR</name>
<keyword evidence="4" id="KW-1185">Reference proteome</keyword>
<dbReference type="EMBL" id="JARIHO010000012">
    <property type="protein sequence ID" value="KAJ7352493.1"/>
    <property type="molecule type" value="Genomic_DNA"/>
</dbReference>
<evidence type="ECO:0000313" key="3">
    <source>
        <dbReference type="EMBL" id="KAJ7352493.1"/>
    </source>
</evidence>
<feature type="compositionally biased region" description="Low complexity" evidence="1">
    <location>
        <begin position="315"/>
        <end position="329"/>
    </location>
</feature>
<sequence>MGDQAFSLERSWYIGNTIFAILYGIEVCMCFLSAYFLWNAPKSDNNRYFYIAYSGTLLVLITIAMSCNLWFGQSMWIEHRDVEGGPAAFFSENIAAWYNTLGTAADVTANVLGDGLMLYRCYVFWSSSRVWIVVFPALLFLASTAMGIGATIQSGLPGNNFFHGTTVNFNTPWLALTIVFNILTTSMIAFRLLSVSRSMRVVLDKQRAEVYTGVIAILVESAAPFTLLGIGYLIVYVRGDPEALAFADVWGSFVALSPQAIILRVAMGSAWSKKTVTQYGTNTAVVFTDSYIPDSFRSDGTTLQTFGKESIGSRSGTAAAPALGLTTSGRSNQNYEDDV</sequence>